<dbReference type="OrthoDB" id="8541087at2"/>
<feature type="short sequence motif" description="GXSXG" evidence="4">
    <location>
        <begin position="103"/>
        <end position="107"/>
    </location>
</feature>
<dbReference type="InterPro" id="IPR016035">
    <property type="entry name" value="Acyl_Trfase/lysoPLipase"/>
</dbReference>
<evidence type="ECO:0000256" key="1">
    <source>
        <dbReference type="ARBA" id="ARBA00022801"/>
    </source>
</evidence>
<gene>
    <name evidence="6" type="ORF">EDC44_101121</name>
</gene>
<comment type="caution">
    <text evidence="4">Lacks conserved residue(s) required for the propagation of feature annotation.</text>
</comment>
<dbReference type="Pfam" id="PF01734">
    <property type="entry name" value="Patatin"/>
    <property type="match status" value="1"/>
</dbReference>
<feature type="domain" description="PNPLA" evidence="5">
    <location>
        <begin position="60"/>
        <end position="259"/>
    </location>
</feature>
<dbReference type="PANTHER" id="PTHR14226">
    <property type="entry name" value="NEUROPATHY TARGET ESTERASE/SWISS CHEESE D.MELANOGASTER"/>
    <property type="match status" value="1"/>
</dbReference>
<keyword evidence="1" id="KW-0378">Hydrolase</keyword>
<sequence>MYKKLLRRFVTFSCIIGLSACSQFQYQPIETINKVDYNKGYRLKNMTSNPHSSDDLFVILLLSGGGSRAASLGYGVLEALKEQNITINGRQRRLIDEVDVVSGVSGGSVLAAYFSLHGADTIPSFEKRFLNKNFQREIISQVFSFANMPRLTSPQFGRGDLLQEQFEQTLFGNATFGDLVNKRKGPFALISATDMTQGIKVNFTQEFFDMLCLNLSDMRIARAVAASSSVPMVFSPLSLNNNGGNCGYNINNIVQNIGIKTFHASPERFKVLNQQNQAYSNSKERPYIHLIDGGLTDNIGLSSLLQITQLTDPADIYKMLNGGKANKIVLLSVNAQNQTTTDIDQKSDVPGLGDALNAVINIPIDKASATSIASTRAFVDEWNNSHIKNYKGEKVNIYFINLELKDLENPTLRQKVLNISTSFYLMQDDVNALRKSARLLLSASKDYQNLLHALH</sequence>
<evidence type="ECO:0000256" key="3">
    <source>
        <dbReference type="ARBA" id="ARBA00023098"/>
    </source>
</evidence>
<proteinExistence type="predicted"/>
<dbReference type="SUPFAM" id="SSF52151">
    <property type="entry name" value="FabD/lysophospholipase-like"/>
    <property type="match status" value="1"/>
</dbReference>
<dbReference type="PROSITE" id="PS51257">
    <property type="entry name" value="PROKAR_LIPOPROTEIN"/>
    <property type="match status" value="1"/>
</dbReference>
<evidence type="ECO:0000259" key="5">
    <source>
        <dbReference type="PROSITE" id="PS51635"/>
    </source>
</evidence>
<dbReference type="Proteomes" id="UP000295763">
    <property type="component" value="Unassembled WGS sequence"/>
</dbReference>
<keyword evidence="2" id="KW-0442">Lipid degradation</keyword>
<keyword evidence="7" id="KW-1185">Reference proteome</keyword>
<evidence type="ECO:0000313" key="7">
    <source>
        <dbReference type="Proteomes" id="UP000295763"/>
    </source>
</evidence>
<dbReference type="Gene3D" id="3.40.1090.10">
    <property type="entry name" value="Cytosolic phospholipase A2 catalytic domain"/>
    <property type="match status" value="1"/>
</dbReference>
<dbReference type="EMBL" id="SLYB01000001">
    <property type="protein sequence ID" value="TCP97738.1"/>
    <property type="molecule type" value="Genomic_DNA"/>
</dbReference>
<dbReference type="GO" id="GO:0016042">
    <property type="term" value="P:lipid catabolic process"/>
    <property type="evidence" value="ECO:0007669"/>
    <property type="project" value="UniProtKB-KW"/>
</dbReference>
<evidence type="ECO:0000256" key="2">
    <source>
        <dbReference type="ARBA" id="ARBA00022963"/>
    </source>
</evidence>
<name>A0A4R2TKB9_9PAST</name>
<protein>
    <submittedName>
        <fullName evidence="6">NTE family protein</fullName>
    </submittedName>
</protein>
<dbReference type="RefSeq" id="WP_131974317.1">
    <property type="nucleotide sequence ID" value="NZ_SLYB01000001.1"/>
</dbReference>
<organism evidence="6 7">
    <name type="scientific">Cricetibacter osteomyelitidis</name>
    <dbReference type="NCBI Taxonomy" id="1521931"/>
    <lineage>
        <taxon>Bacteria</taxon>
        <taxon>Pseudomonadati</taxon>
        <taxon>Pseudomonadota</taxon>
        <taxon>Gammaproteobacteria</taxon>
        <taxon>Pasteurellales</taxon>
        <taxon>Pasteurellaceae</taxon>
        <taxon>Cricetibacter</taxon>
    </lineage>
</organism>
<dbReference type="PROSITE" id="PS51635">
    <property type="entry name" value="PNPLA"/>
    <property type="match status" value="1"/>
</dbReference>
<dbReference type="GO" id="GO:0016787">
    <property type="term" value="F:hydrolase activity"/>
    <property type="evidence" value="ECO:0007669"/>
    <property type="project" value="UniProtKB-KW"/>
</dbReference>
<comment type="caution">
    <text evidence="6">The sequence shown here is derived from an EMBL/GenBank/DDBJ whole genome shotgun (WGS) entry which is preliminary data.</text>
</comment>
<evidence type="ECO:0000313" key="6">
    <source>
        <dbReference type="EMBL" id="TCP97738.1"/>
    </source>
</evidence>
<dbReference type="InterPro" id="IPR050301">
    <property type="entry name" value="NTE"/>
</dbReference>
<keyword evidence="3" id="KW-0443">Lipid metabolism</keyword>
<dbReference type="InterPro" id="IPR002641">
    <property type="entry name" value="PNPLA_dom"/>
</dbReference>
<dbReference type="PANTHER" id="PTHR14226:SF78">
    <property type="entry name" value="SLR0060 PROTEIN"/>
    <property type="match status" value="1"/>
</dbReference>
<reference evidence="6 7" key="1">
    <citation type="submission" date="2019-03" db="EMBL/GenBank/DDBJ databases">
        <title>Genomic Encyclopedia of Type Strains, Phase IV (KMG-IV): sequencing the most valuable type-strain genomes for metagenomic binning, comparative biology and taxonomic classification.</title>
        <authorList>
            <person name="Goeker M."/>
        </authorList>
    </citation>
    <scope>NUCLEOTIDE SEQUENCE [LARGE SCALE GENOMIC DNA]</scope>
    <source>
        <strain evidence="6 7">DSM 28404</strain>
    </source>
</reference>
<accession>A0A4R2TKB9</accession>
<evidence type="ECO:0000256" key="4">
    <source>
        <dbReference type="PROSITE-ProRule" id="PRU01161"/>
    </source>
</evidence>
<dbReference type="AlphaFoldDB" id="A0A4R2TKB9"/>